<proteinExistence type="predicted"/>
<keyword evidence="1" id="KW-0812">Transmembrane</keyword>
<evidence type="ECO:0000313" key="5">
    <source>
        <dbReference type="Proteomes" id="UP000298340"/>
    </source>
</evidence>
<dbReference type="Proteomes" id="UP000295270">
    <property type="component" value="Unassembled WGS sequence"/>
</dbReference>
<reference evidence="3 5" key="2">
    <citation type="journal article" date="2018" name="Syst. Appl. Microbiol.">
        <title>Flavobacterium circumlabens sp. nov. and Flavobacterium cupreum sp. nov., two psychrotrophic species isolated from Antarctic environmental samples.</title>
        <authorList>
            <person name="Kralova S."/>
            <person name="Busse H.J."/>
            <person name="Svec P."/>
            <person name="Maslanova I."/>
            <person name="Stankova E."/>
            <person name="Bartak M."/>
            <person name="Sedlacek I."/>
        </authorList>
    </citation>
    <scope>NUCLEOTIDE SEQUENCE [LARGE SCALE GENOMIC DNA]</scope>
    <source>
        <strain evidence="3 5">CCM 8828</strain>
    </source>
</reference>
<name>A0A4Y7U990_9FLAO</name>
<feature type="transmembrane region" description="Helical" evidence="1">
    <location>
        <begin position="7"/>
        <end position="30"/>
    </location>
</feature>
<keyword evidence="4" id="KW-1185">Reference proteome</keyword>
<evidence type="ECO:0000313" key="3">
    <source>
        <dbReference type="EMBL" id="TEB42980.1"/>
    </source>
</evidence>
<protein>
    <submittedName>
        <fullName evidence="3">DUF2798 domain-containing protein</fullName>
    </submittedName>
    <submittedName>
        <fullName evidence="2">Uncharacterized protein DUF2798</fullName>
    </submittedName>
</protein>
<keyword evidence="1" id="KW-0472">Membrane</keyword>
<gene>
    <name evidence="3" type="ORF">D0809_16195</name>
    <name evidence="2" type="ORF">EV142_106311</name>
</gene>
<dbReference type="InterPro" id="IPR021529">
    <property type="entry name" value="DUF2798"/>
</dbReference>
<dbReference type="AlphaFoldDB" id="A0A4Y7U990"/>
<organism evidence="3 5">
    <name type="scientific">Flavobacterium circumlabens</name>
    <dbReference type="NCBI Taxonomy" id="2133765"/>
    <lineage>
        <taxon>Bacteria</taxon>
        <taxon>Pseudomonadati</taxon>
        <taxon>Bacteroidota</taxon>
        <taxon>Flavobacteriia</taxon>
        <taxon>Flavobacteriales</taxon>
        <taxon>Flavobacteriaceae</taxon>
        <taxon>Flavobacterium</taxon>
    </lineage>
</organism>
<dbReference type="EMBL" id="SLWA01000006">
    <property type="protein sequence ID" value="TCN55619.1"/>
    <property type="molecule type" value="Genomic_DNA"/>
</dbReference>
<evidence type="ECO:0000256" key="1">
    <source>
        <dbReference type="SAM" id="Phobius"/>
    </source>
</evidence>
<comment type="caution">
    <text evidence="3">The sequence shown here is derived from an EMBL/GenBank/DDBJ whole genome shotgun (WGS) entry which is preliminary data.</text>
</comment>
<evidence type="ECO:0000313" key="4">
    <source>
        <dbReference type="Proteomes" id="UP000295270"/>
    </source>
</evidence>
<keyword evidence="1" id="KW-1133">Transmembrane helix</keyword>
<dbReference type="Proteomes" id="UP000298340">
    <property type="component" value="Unassembled WGS sequence"/>
</dbReference>
<dbReference type="OrthoDB" id="9799565at2"/>
<feature type="transmembrane region" description="Helical" evidence="1">
    <location>
        <begin position="42"/>
        <end position="60"/>
    </location>
</feature>
<dbReference type="Pfam" id="PF11391">
    <property type="entry name" value="DUF2798"/>
    <property type="match status" value="1"/>
</dbReference>
<reference evidence="2" key="3">
    <citation type="submission" date="2019-03" db="EMBL/GenBank/DDBJ databases">
        <authorList>
            <person name="Whitman W."/>
            <person name="Huntemann M."/>
            <person name="Clum A."/>
            <person name="Pillay M."/>
            <person name="Palaniappan K."/>
            <person name="Varghese N."/>
            <person name="Mikhailova N."/>
            <person name="Stamatis D."/>
            <person name="Reddy T."/>
            <person name="Daum C."/>
            <person name="Shapiro N."/>
            <person name="Ivanova N."/>
            <person name="Kyrpides N."/>
            <person name="Woyke T."/>
        </authorList>
    </citation>
    <scope>NUCLEOTIDE SEQUENCE</scope>
    <source>
        <strain evidence="2">P5626</strain>
    </source>
</reference>
<accession>A0A4Y7U990</accession>
<reference evidence="2 4" key="1">
    <citation type="journal article" date="2015" name="Stand. Genomic Sci.">
        <title>Genomic Encyclopedia of Bacterial and Archaeal Type Strains, Phase III: the genomes of soil and plant-associated and newly described type strains.</title>
        <authorList>
            <person name="Whitman W.B."/>
            <person name="Woyke T."/>
            <person name="Klenk H.P."/>
            <person name="Zhou Y."/>
            <person name="Lilburn T.G."/>
            <person name="Beck B.J."/>
            <person name="De Vos P."/>
            <person name="Vandamme P."/>
            <person name="Eisen J.A."/>
            <person name="Garrity G."/>
            <person name="Hugenholtz P."/>
            <person name="Kyrpides N.C."/>
        </authorList>
    </citation>
    <scope>NUCLEOTIDE SEQUENCE [LARGE SCALE GENOMIC DNA]</scope>
    <source>
        <strain evidence="2 4">P5626</strain>
    </source>
</reference>
<evidence type="ECO:0000313" key="2">
    <source>
        <dbReference type="EMBL" id="TCN55619.1"/>
    </source>
</evidence>
<dbReference type="EMBL" id="QWDN01000006">
    <property type="protein sequence ID" value="TEB42980.1"/>
    <property type="molecule type" value="Genomic_DNA"/>
</dbReference>
<sequence length="71" mass="8151">MKQKIAAAFIMGFISTGLISFIIISTNAGFSENFFSKWCRSWMTAFTIIVPTILFFGPKVKRFVDYLFPKK</sequence>
<dbReference type="RefSeq" id="WP_132036903.1">
    <property type="nucleotide sequence ID" value="NZ_QWDN01000006.1"/>
</dbReference>